<gene>
    <name evidence="1" type="ORF">BEMITA_LOCUS1058</name>
</gene>
<reference evidence="1" key="1">
    <citation type="submission" date="2021-12" db="EMBL/GenBank/DDBJ databases">
        <authorList>
            <person name="King R."/>
        </authorList>
    </citation>
    <scope>NUCLEOTIDE SEQUENCE</scope>
</reference>
<evidence type="ECO:0000313" key="2">
    <source>
        <dbReference type="Proteomes" id="UP001152759"/>
    </source>
</evidence>
<protein>
    <submittedName>
        <fullName evidence="1">Uncharacterized protein</fullName>
    </submittedName>
</protein>
<dbReference type="AlphaFoldDB" id="A0A9P0FY97"/>
<dbReference type="EMBL" id="OU963862">
    <property type="protein sequence ID" value="CAH0753759.1"/>
    <property type="molecule type" value="Genomic_DNA"/>
</dbReference>
<keyword evidence="2" id="KW-1185">Reference proteome</keyword>
<dbReference type="Proteomes" id="UP001152759">
    <property type="component" value="Chromosome 1"/>
</dbReference>
<organism evidence="1 2">
    <name type="scientific">Bemisia tabaci</name>
    <name type="common">Sweetpotato whitefly</name>
    <name type="synonym">Aleurodes tabaci</name>
    <dbReference type="NCBI Taxonomy" id="7038"/>
    <lineage>
        <taxon>Eukaryota</taxon>
        <taxon>Metazoa</taxon>
        <taxon>Ecdysozoa</taxon>
        <taxon>Arthropoda</taxon>
        <taxon>Hexapoda</taxon>
        <taxon>Insecta</taxon>
        <taxon>Pterygota</taxon>
        <taxon>Neoptera</taxon>
        <taxon>Paraneoptera</taxon>
        <taxon>Hemiptera</taxon>
        <taxon>Sternorrhyncha</taxon>
        <taxon>Aleyrodoidea</taxon>
        <taxon>Aleyrodidae</taxon>
        <taxon>Aleyrodinae</taxon>
        <taxon>Bemisia</taxon>
    </lineage>
</organism>
<evidence type="ECO:0000313" key="1">
    <source>
        <dbReference type="EMBL" id="CAH0753759.1"/>
    </source>
</evidence>
<accession>A0A9P0FY97</accession>
<name>A0A9P0FY97_BEMTA</name>
<sequence length="103" mass="11598">MCSCICLFARIDTSRNLPYQMYIAAQCHSHCASRHFLSCVEGTLGRESMATLKSSMTRRIYVHFETKEQLVEEGTIPLFPSSLIGWADFEFSGVSLSLNCSYS</sequence>
<proteinExistence type="predicted"/>